<dbReference type="EMBL" id="VOBL01000018">
    <property type="protein sequence ID" value="KAA0974450.1"/>
    <property type="molecule type" value="Genomic_DNA"/>
</dbReference>
<dbReference type="RefSeq" id="WP_149620415.1">
    <property type="nucleotide sequence ID" value="NZ_VOBL01000018.1"/>
</dbReference>
<evidence type="ECO:0000313" key="2">
    <source>
        <dbReference type="EMBL" id="KAA0974450.1"/>
    </source>
</evidence>
<gene>
    <name evidence="2" type="ORF">FQ154_15485</name>
</gene>
<dbReference type="Proteomes" id="UP000323856">
    <property type="component" value="Unassembled WGS sequence"/>
</dbReference>
<dbReference type="OrthoDB" id="4928323at2"/>
<protein>
    <submittedName>
        <fullName evidence="2">Uncharacterized protein</fullName>
    </submittedName>
</protein>
<proteinExistence type="predicted"/>
<sequence>MIPEQRQGYGPNDLEDEGAQIPPHVGRAQHAFARMKQDFRQWLEVTEPEADSGQTMGTVSFVLSNCAAKDVHWILTEPSVDTVREVLGFMEDHFPDILEDAKAGMGRFMEFLDESQLYSGSDESYEQVYELLVDDDAEEYSLVLIQEPQPVVIYSSSLDQAQALAAMEALPFVSKARALLRWMGKSKEITASATLRRKDIAAAAATLGEDAVGVATGYASGFWEPDTEGTLEVRSASEAPRLDLYWQMLRYAGLMELTSTRVRPTAFGMAFLEAEPRVSAIAAQSLATTAYQVLGGELPRSNGEAQLGYRAVAVMLMSGATEDPLTADYVLHGIDDGQIVLDDLANTLSGLLHNSVQRWIEDGLLEVGEHVQIPEVLLPSVATALAETFGASIGAPRPVRPRR</sequence>
<name>A0A5B0E9P3_9MICC</name>
<comment type="caution">
    <text evidence="2">The sequence shown here is derived from an EMBL/GenBank/DDBJ whole genome shotgun (WGS) entry which is preliminary data.</text>
</comment>
<accession>A0A5B0E9P3</accession>
<organism evidence="2 3">
    <name type="scientific">Paeniglutamicibacter gangotriensis</name>
    <dbReference type="NCBI Taxonomy" id="254787"/>
    <lineage>
        <taxon>Bacteria</taxon>
        <taxon>Bacillati</taxon>
        <taxon>Actinomycetota</taxon>
        <taxon>Actinomycetes</taxon>
        <taxon>Micrococcales</taxon>
        <taxon>Micrococcaceae</taxon>
        <taxon>Paeniglutamicibacter</taxon>
    </lineage>
</organism>
<evidence type="ECO:0000256" key="1">
    <source>
        <dbReference type="SAM" id="MobiDB-lite"/>
    </source>
</evidence>
<evidence type="ECO:0000313" key="3">
    <source>
        <dbReference type="Proteomes" id="UP000323856"/>
    </source>
</evidence>
<reference evidence="2 3" key="1">
    <citation type="submission" date="2019-07" db="EMBL/GenBank/DDBJ databases">
        <title>Analysis of the biochemical properties, biological activity and biotechnological potential of siderophores and biosurfactants produced by Antarctic psychrotolerant bacteria.</title>
        <authorList>
            <person name="Styczynski M."/>
            <person name="Krucon T."/>
            <person name="Decewicz P."/>
            <person name="Dziewit L."/>
        </authorList>
    </citation>
    <scope>NUCLEOTIDE SEQUENCE [LARGE SCALE GENOMIC DNA]</scope>
    <source>
        <strain evidence="2 3">ANT_H27</strain>
    </source>
</reference>
<dbReference type="AlphaFoldDB" id="A0A5B0E9P3"/>
<feature type="region of interest" description="Disordered" evidence="1">
    <location>
        <begin position="1"/>
        <end position="21"/>
    </location>
</feature>